<dbReference type="Proteomes" id="UP000356253">
    <property type="component" value="Unassembled WGS sequence"/>
</dbReference>
<accession>A0AC61Y4X2</accession>
<evidence type="ECO:0000313" key="2">
    <source>
        <dbReference type="Proteomes" id="UP000356253"/>
    </source>
</evidence>
<reference evidence="1" key="1">
    <citation type="submission" date="2019-09" db="EMBL/GenBank/DDBJ databases">
        <authorList>
            <person name="Rodrigo-Torres L."/>
            <person name="Arahal R. D."/>
            <person name="Lucena T."/>
        </authorList>
    </citation>
    <scope>NUCLEOTIDE SEQUENCE</scope>
    <source>
        <strain evidence="1">ISS653</strain>
    </source>
</reference>
<gene>
    <name evidence="1" type="ORF">FVB9532_00773</name>
</gene>
<sequence length="121" mass="14451">MSKIRLLLVFIIFLGCQTKNKSTNNDKIIYWISQDVDNEILKGINDFEMKTMKNRWKGNTPILFLQTFDINELGVILLYEKDSIFNKFTEKTNNFYRIKENKKKFLFFLIINTILPTILMN</sequence>
<evidence type="ECO:0000313" key="1">
    <source>
        <dbReference type="EMBL" id="VVU99519.1"/>
    </source>
</evidence>
<keyword evidence="2" id="KW-1185">Reference proteome</keyword>
<protein>
    <submittedName>
        <fullName evidence="1">Uncharacterized protein</fullName>
    </submittedName>
</protein>
<comment type="caution">
    <text evidence="1">The sequence shown here is derived from an EMBL/GenBank/DDBJ whole genome shotgun (WGS) entry which is preliminary data.</text>
</comment>
<dbReference type="EMBL" id="CABVMM010000002">
    <property type="protein sequence ID" value="VVU99519.1"/>
    <property type="molecule type" value="Genomic_DNA"/>
</dbReference>
<proteinExistence type="predicted"/>
<name>A0AC61Y4X2_9FLAO</name>
<organism evidence="1 2">
    <name type="scientific">Mesonia oceanica</name>
    <dbReference type="NCBI Taxonomy" id="2687242"/>
    <lineage>
        <taxon>Bacteria</taxon>
        <taxon>Pseudomonadati</taxon>
        <taxon>Bacteroidota</taxon>
        <taxon>Flavobacteriia</taxon>
        <taxon>Flavobacteriales</taxon>
        <taxon>Flavobacteriaceae</taxon>
        <taxon>Mesonia</taxon>
    </lineage>
</organism>